<evidence type="ECO:0000256" key="4">
    <source>
        <dbReference type="ARBA" id="ARBA00022676"/>
    </source>
</evidence>
<dbReference type="VEuPathDB" id="FungiDB:BTJ68_11795"/>
<feature type="transmembrane region" description="Helical" evidence="12">
    <location>
        <begin position="148"/>
        <end position="170"/>
    </location>
</feature>
<evidence type="ECO:0000256" key="1">
    <source>
        <dbReference type="ARBA" id="ARBA00003142"/>
    </source>
</evidence>
<comment type="function">
    <text evidence="1 12">Mannosylates Man(2)GlcNAc(2)-dolichol diphosphate and Man(1)GlcNAc(2)-dolichol diphosphate to form Man(3)GlcNAc(2)-dolichol diphosphate.</text>
</comment>
<feature type="compositionally biased region" description="Low complexity" evidence="13">
    <location>
        <begin position="1"/>
        <end position="37"/>
    </location>
</feature>
<name>A0A3M7E2B3_HORWE</name>
<feature type="transmembrane region" description="Helical" evidence="12">
    <location>
        <begin position="640"/>
        <end position="665"/>
    </location>
</feature>
<evidence type="ECO:0000256" key="7">
    <source>
        <dbReference type="ARBA" id="ARBA00022824"/>
    </source>
</evidence>
<dbReference type="InterPro" id="IPR028098">
    <property type="entry name" value="Glyco_trans_4-like_N"/>
</dbReference>
<organism evidence="16 17">
    <name type="scientific">Hortaea werneckii</name>
    <name type="common">Black yeast</name>
    <name type="synonym">Cladosporium werneckii</name>
    <dbReference type="NCBI Taxonomy" id="91943"/>
    <lineage>
        <taxon>Eukaryota</taxon>
        <taxon>Fungi</taxon>
        <taxon>Dikarya</taxon>
        <taxon>Ascomycota</taxon>
        <taxon>Pezizomycotina</taxon>
        <taxon>Dothideomycetes</taxon>
        <taxon>Dothideomycetidae</taxon>
        <taxon>Mycosphaerellales</taxon>
        <taxon>Teratosphaeriaceae</taxon>
        <taxon>Hortaea</taxon>
    </lineage>
</organism>
<dbReference type="Pfam" id="PF13439">
    <property type="entry name" value="Glyco_transf_4"/>
    <property type="match status" value="1"/>
</dbReference>
<keyword evidence="4 12" id="KW-0328">Glycosyltransferase</keyword>
<keyword evidence="9 12" id="KW-0472">Membrane</keyword>
<proteinExistence type="inferred from homology"/>
<dbReference type="SUPFAM" id="SSF53756">
    <property type="entry name" value="UDP-Glycosyltransferase/glycogen phosphorylase"/>
    <property type="match status" value="1"/>
</dbReference>
<evidence type="ECO:0000256" key="5">
    <source>
        <dbReference type="ARBA" id="ARBA00022679"/>
    </source>
</evidence>
<evidence type="ECO:0000259" key="15">
    <source>
        <dbReference type="Pfam" id="PF13439"/>
    </source>
</evidence>
<feature type="domain" description="Glycosyl transferase family 1" evidence="14">
    <location>
        <begin position="407"/>
        <end position="476"/>
    </location>
</feature>
<comment type="similarity">
    <text evidence="12">Belongs to the glycosyltransferase group 1 family.</text>
</comment>
<accession>A0A3M7E2B3</accession>
<evidence type="ECO:0000256" key="9">
    <source>
        <dbReference type="ARBA" id="ARBA00023136"/>
    </source>
</evidence>
<evidence type="ECO:0000256" key="12">
    <source>
        <dbReference type="RuleBase" id="RU367136"/>
    </source>
</evidence>
<evidence type="ECO:0000256" key="6">
    <source>
        <dbReference type="ARBA" id="ARBA00022692"/>
    </source>
</evidence>
<dbReference type="UniPathway" id="UPA00378"/>
<dbReference type="InterPro" id="IPR001296">
    <property type="entry name" value="Glyco_trans_1"/>
</dbReference>
<dbReference type="CDD" id="cd03805">
    <property type="entry name" value="GT4_ALG2-like"/>
    <property type="match status" value="1"/>
</dbReference>
<dbReference type="InterPro" id="IPR027054">
    <property type="entry name" value="ALG2"/>
</dbReference>
<dbReference type="EC" id="2.4.1.132" evidence="12"/>
<dbReference type="EC" id="2.4.1.257" evidence="12"/>
<evidence type="ECO:0000256" key="8">
    <source>
        <dbReference type="ARBA" id="ARBA00022989"/>
    </source>
</evidence>
<evidence type="ECO:0000259" key="14">
    <source>
        <dbReference type="Pfam" id="PF00534"/>
    </source>
</evidence>
<gene>
    <name evidence="16" type="ORF">D0862_14737</name>
</gene>
<evidence type="ECO:0000256" key="10">
    <source>
        <dbReference type="ARBA" id="ARBA00045103"/>
    </source>
</evidence>
<evidence type="ECO:0000256" key="13">
    <source>
        <dbReference type="SAM" id="MobiDB-lite"/>
    </source>
</evidence>
<keyword evidence="6 12" id="KW-0812">Transmembrane</keyword>
<feature type="domain" description="Glycosyl transferase family 1" evidence="14">
    <location>
        <begin position="494"/>
        <end position="566"/>
    </location>
</feature>
<evidence type="ECO:0000256" key="2">
    <source>
        <dbReference type="ARBA" id="ARBA00004586"/>
    </source>
</evidence>
<comment type="catalytic activity">
    <reaction evidence="11 12">
        <text>an alpha-D-Man-(1-&gt;3)-beta-D-Man-(1-&gt;4)-beta-D-GlcNAc-(1-&gt;4)-alpha-D-GlcNAc-diphospho-di-trans,poly-cis-dolichol + GDP-alpha-D-mannose = an alpha-D-Man-(1-&gt;3)-[alpha-D-Man-(1-&gt;6)]-beta-D-Man-(1-&gt;4)-beta-D-GlcNAc-(1-&gt;4)-alpha-D-GlcNAc-diphospho-di-trans,poly-cis-dolichol + GDP + H(+)</text>
        <dbReference type="Rhea" id="RHEA:29519"/>
        <dbReference type="Rhea" id="RHEA-COMP:19513"/>
        <dbReference type="Rhea" id="RHEA-COMP:19515"/>
        <dbReference type="ChEBI" id="CHEBI:15378"/>
        <dbReference type="ChEBI" id="CHEBI:57527"/>
        <dbReference type="ChEBI" id="CHEBI:58189"/>
        <dbReference type="ChEBI" id="CHEBI:132510"/>
        <dbReference type="ChEBI" id="CHEBI:132511"/>
        <dbReference type="EC" id="2.4.1.257"/>
    </reaction>
    <physiologicalReaction direction="left-to-right" evidence="11 12">
        <dbReference type="Rhea" id="RHEA:29520"/>
    </physiologicalReaction>
</comment>
<dbReference type="GO" id="GO:0102704">
    <property type="term" value="F:GDP-Man:Man(2)GlcNAc(2)-PP-Dol alpha-1,6-mannosyltransferase activity"/>
    <property type="evidence" value="ECO:0007669"/>
    <property type="project" value="UniProtKB-UniRule"/>
</dbReference>
<comment type="catalytic activity">
    <reaction evidence="10 12">
        <text>a beta-D-Man-(1-&gt;4)-beta-D-GlcNAc-(1-&gt;4)-alpha-D-GlcNAc-diphospho-di-trans,poly-cis-dolichol + GDP-alpha-D-mannose = an alpha-D-Man-(1-&gt;3)-beta-D-Man-(1-&gt;4)-beta-D-GlcNAc-(1-&gt;4)-alpha-D-GlcNAc-diphospho-di-trans,poly-cis-dolichol + GDP + H(+)</text>
        <dbReference type="Rhea" id="RHEA:29515"/>
        <dbReference type="Rhea" id="RHEA-COMP:19511"/>
        <dbReference type="Rhea" id="RHEA-COMP:19513"/>
        <dbReference type="ChEBI" id="CHEBI:15378"/>
        <dbReference type="ChEBI" id="CHEBI:57527"/>
        <dbReference type="ChEBI" id="CHEBI:58189"/>
        <dbReference type="ChEBI" id="CHEBI:58472"/>
        <dbReference type="ChEBI" id="CHEBI:132510"/>
        <dbReference type="EC" id="2.4.1.132"/>
    </reaction>
    <physiologicalReaction direction="left-to-right" evidence="10 12">
        <dbReference type="Rhea" id="RHEA:29516"/>
    </physiologicalReaction>
</comment>
<dbReference type="EMBL" id="QWIQ01001077">
    <property type="protein sequence ID" value="RMY70530.1"/>
    <property type="molecule type" value="Genomic_DNA"/>
</dbReference>
<feature type="region of interest" description="Disordered" evidence="13">
    <location>
        <begin position="1"/>
        <end position="103"/>
    </location>
</feature>
<protein>
    <recommendedName>
        <fullName evidence="12">Alpha-1,3/1,6-mannosyltransferase ALG2</fullName>
        <ecNumber evidence="12">2.4.1.132</ecNumber>
        <ecNumber evidence="12">2.4.1.257</ecNumber>
    </recommendedName>
    <alternativeName>
        <fullName evidence="12">GDP-Man:Man(1)GlcNAc(2)-PP-Dol alpha-1,3-mannosyltransferase</fullName>
    </alternativeName>
</protein>
<comment type="pathway">
    <text evidence="3 12">Protein modification; protein glycosylation.</text>
</comment>
<evidence type="ECO:0000313" key="17">
    <source>
        <dbReference type="Proteomes" id="UP000281468"/>
    </source>
</evidence>
<comment type="subcellular location">
    <subcellularLocation>
        <location evidence="2 12">Endoplasmic reticulum membrane</location>
    </subcellularLocation>
</comment>
<comment type="caution">
    <text evidence="16">The sequence shown here is derived from an EMBL/GenBank/DDBJ whole genome shotgun (WGS) entry which is preliminary data.</text>
</comment>
<evidence type="ECO:0000256" key="3">
    <source>
        <dbReference type="ARBA" id="ARBA00004922"/>
    </source>
</evidence>
<dbReference type="Pfam" id="PF00534">
    <property type="entry name" value="Glycos_transf_1"/>
    <property type="match status" value="2"/>
</dbReference>
<reference evidence="16 17" key="1">
    <citation type="journal article" date="2018" name="BMC Genomics">
        <title>Genomic evidence for intraspecific hybridization in a clonal and extremely halotolerant yeast.</title>
        <authorList>
            <person name="Gostincar C."/>
            <person name="Stajich J.E."/>
            <person name="Zupancic J."/>
            <person name="Zalar P."/>
            <person name="Gunde-Cimerman N."/>
        </authorList>
    </citation>
    <scope>NUCLEOTIDE SEQUENCE [LARGE SCALE GENOMIC DNA]</scope>
    <source>
        <strain evidence="16 17">EXF-171</strain>
    </source>
</reference>
<dbReference type="GO" id="GO:0005789">
    <property type="term" value="C:endoplasmic reticulum membrane"/>
    <property type="evidence" value="ECO:0007669"/>
    <property type="project" value="UniProtKB-SubCell"/>
</dbReference>
<dbReference type="Gene3D" id="3.40.50.2000">
    <property type="entry name" value="Glycogen Phosphorylase B"/>
    <property type="match status" value="2"/>
</dbReference>
<dbReference type="Proteomes" id="UP000281468">
    <property type="component" value="Unassembled WGS sequence"/>
</dbReference>
<keyword evidence="8 12" id="KW-1133">Transmembrane helix</keyword>
<evidence type="ECO:0000256" key="11">
    <source>
        <dbReference type="ARBA" id="ARBA00045104"/>
    </source>
</evidence>
<keyword evidence="7 12" id="KW-0256">Endoplasmic reticulum</keyword>
<feature type="compositionally biased region" description="Low complexity" evidence="13">
    <location>
        <begin position="68"/>
        <end position="98"/>
    </location>
</feature>
<sequence>MTVQGPSVSTTSPSQSSSPTPLTSTSESPTRPPRQSTQSPLPLDGPSTRPPKPTTPSPHERKPSHQEPSSSSPSSKRPNPTTSTSSTPTPQPSTTTTSKAGGWYNTHAVPTLEQILTSKHSSLTGKLENFQTRCAQDFVMALLRPTPLVVLLLNPAVLVVLIVVGVLGWWGSSWMLPEASYLTPGMAEKAKTPRNIVFVHPDLGIGGAERLVIDAAVGLQNAGHKVTILTSYRDKNHCFEEARDGTLDVRVRGDTLCPPTLFGRLAILCAILRQLHLVLITALFSSELAQLAPDVIFVDQLSICIPFFRVLYPKAKVLFYGHYPDRLLAQEGKNVGERLLKWFYRVPFDALEGWSTGCADSVVVNSKFTRAVFKRTFRSMRMRELKVVYPCVDTDQEQKEKPSTEPLWPDRKVLLSINRFERKKNLDLAINAYAGLSPEERSQSLLVIAGGYDPRSNENAAYHKELQHLADFLKIPHATFRGTDFVPSAVSKETSILFLLSIPNALKTSLLHTSSLLIYTPTNEHFGIVPIEAMLARLPVLATNTGGPLETIYDGRTGWLRSPADSQIIPAWTPILRKPLIPSSQAALREMGEAGRNRVLAEFSLRTLTKELDAEVSRLCEGKTGLGRDGNARPEVLPDWLQAMAVVLTLSGLAGGLVAALMVWLASKDRRMGPGAAGDVRRAMYG</sequence>
<keyword evidence="5 12" id="KW-0808">Transferase</keyword>
<dbReference type="GO" id="GO:0004378">
    <property type="term" value="F:GDP-Man:Man(1)GlcNAc(2)-PP-Dol alpha-1,3-mannosyltransferase activity"/>
    <property type="evidence" value="ECO:0007669"/>
    <property type="project" value="UniProtKB-UniRule"/>
</dbReference>
<dbReference type="PANTHER" id="PTHR45918">
    <property type="entry name" value="ALPHA-1,3/1,6-MANNOSYLTRANSFERASE ALG2"/>
    <property type="match status" value="1"/>
</dbReference>
<evidence type="ECO:0000313" key="16">
    <source>
        <dbReference type="EMBL" id="RMY70530.1"/>
    </source>
</evidence>
<dbReference type="PANTHER" id="PTHR45918:SF1">
    <property type="entry name" value="ALPHA-1,3_1,6-MANNOSYLTRANSFERASE ALG2"/>
    <property type="match status" value="1"/>
</dbReference>
<dbReference type="AlphaFoldDB" id="A0A3M7E2B3"/>
<feature type="domain" description="Glycosyltransferase subfamily 4-like N-terminal" evidence="15">
    <location>
        <begin position="205"/>
        <end position="396"/>
    </location>
</feature>